<evidence type="ECO:0000256" key="2">
    <source>
        <dbReference type="ARBA" id="ARBA00004123"/>
    </source>
</evidence>
<name>A0A3P9MIV9_ORYLA</name>
<comment type="similarity">
    <text evidence="4">Belongs to the RBR family. Ariadne subfamily.</text>
</comment>
<comment type="pathway">
    <text evidence="3">Protein modification; protein ubiquitination.</text>
</comment>
<evidence type="ECO:0000256" key="3">
    <source>
        <dbReference type="ARBA" id="ARBA00004906"/>
    </source>
</evidence>
<dbReference type="FunFam" id="1.20.120.1750:FF:000004">
    <property type="entry name" value="RBR-type E3 ubiquitin transferase"/>
    <property type="match status" value="1"/>
</dbReference>
<evidence type="ECO:0000256" key="14">
    <source>
        <dbReference type="SAM" id="MobiDB-lite"/>
    </source>
</evidence>
<dbReference type="GO" id="GO:0005634">
    <property type="term" value="C:nucleus"/>
    <property type="evidence" value="ECO:0007669"/>
    <property type="project" value="UniProtKB-SubCell"/>
</dbReference>
<accession>A0A3P9MIV9</accession>
<dbReference type="InterPro" id="IPR001841">
    <property type="entry name" value="Znf_RING"/>
</dbReference>
<evidence type="ECO:0000313" key="18">
    <source>
        <dbReference type="Proteomes" id="UP000265180"/>
    </source>
</evidence>
<dbReference type="Pfam" id="PF01485">
    <property type="entry name" value="IBR"/>
    <property type="match status" value="1"/>
</dbReference>
<dbReference type="GO" id="GO:0008270">
    <property type="term" value="F:zinc ion binding"/>
    <property type="evidence" value="ECO:0007669"/>
    <property type="project" value="UniProtKB-KW"/>
</dbReference>
<evidence type="ECO:0000256" key="11">
    <source>
        <dbReference type="ARBA" id="ARBA00022833"/>
    </source>
</evidence>
<evidence type="ECO:0000256" key="5">
    <source>
        <dbReference type="ARBA" id="ARBA00012251"/>
    </source>
</evidence>
<evidence type="ECO:0000256" key="12">
    <source>
        <dbReference type="ARBA" id="ARBA00023242"/>
    </source>
</evidence>
<feature type="compositionally biased region" description="Acidic residues" evidence="14">
    <location>
        <begin position="12"/>
        <end position="35"/>
    </location>
</feature>
<dbReference type="AlphaFoldDB" id="A0A3P9MIV9"/>
<evidence type="ECO:0000256" key="13">
    <source>
        <dbReference type="PROSITE-ProRule" id="PRU00175"/>
    </source>
</evidence>
<dbReference type="GO" id="GO:0016567">
    <property type="term" value="P:protein ubiquitination"/>
    <property type="evidence" value="ECO:0007669"/>
    <property type="project" value="InterPro"/>
</dbReference>
<dbReference type="CDD" id="cd16773">
    <property type="entry name" value="RING-HC_RBR_TRIAD1"/>
    <property type="match status" value="1"/>
</dbReference>
<feature type="compositionally biased region" description="Polar residues" evidence="14">
    <location>
        <begin position="1"/>
        <end position="11"/>
    </location>
</feature>
<dbReference type="SMART" id="SM00647">
    <property type="entry name" value="IBR"/>
    <property type="match status" value="2"/>
</dbReference>
<dbReference type="Ensembl" id="ENSORLT00020034433.1">
    <property type="protein sequence ID" value="ENSORLP00020032942.1"/>
    <property type="gene ID" value="ENSORLG00020018751.1"/>
</dbReference>
<reference evidence="17 18" key="2">
    <citation type="submission" date="2017-04" db="EMBL/GenBank/DDBJ databases">
        <title>CpG methylation of centromeres and impact of large insertions on vertebrate speciation.</title>
        <authorList>
            <person name="Ichikawa K."/>
            <person name="Yoshimura J."/>
            <person name="Morishita S."/>
        </authorList>
    </citation>
    <scope>NUCLEOTIDE SEQUENCE</scope>
    <source>
        <strain evidence="17 18">HNI</strain>
    </source>
</reference>
<evidence type="ECO:0000256" key="4">
    <source>
        <dbReference type="ARBA" id="ARBA00005884"/>
    </source>
</evidence>
<sequence length="480" mass="55260">MSVDMNSQASDSNEEDFGVNSEEEDEDDGVDEEVDIPGYYEGVASDVEQQSADSFDPEEYQFTCLTYKESQRVLMEEVNNVAAALKVGGACFVVFLWKKAEIVFGCKSNPSLLMSDALVQPPSSSSRLITAPQSLQCGVCLQVVRRDYLLTLPCQHYFCTACWEQHCTVLVKDGTGVGISCMAQDCPLRMPEDFVLPLLQGEESLVICQISSHFRLQLCPGADCPIVIKVQEPRARRVQCSRCGEVFCFKCRQMYHAPTDCATIRKWLTKCADDSETANYISAHTKDCPKCNICIEKNGGCNHMVSGNFCWMCLGDWKSHGSEYYECSRYKENPDIVNQSQQAQAREALKKYLFYFERWENHNKSLQLEAQTYHRIQEKIQERVMNNLGTWIDWQYLHNAAKLLAKCRYTLQYTYPYAYYMESGQRKQLFEYQQAQLEAEIENLSWKVERADSYERGDLENQMHIAEQRRRTLLKDFHDT</sequence>
<protein>
    <recommendedName>
        <fullName evidence="5">RBR-type E3 ubiquitin transferase</fullName>
        <ecNumber evidence="5">2.3.2.31</ecNumber>
    </recommendedName>
</protein>
<comment type="catalytic activity">
    <reaction evidence="1">
        <text>[E2 ubiquitin-conjugating enzyme]-S-ubiquitinyl-L-cysteine + [acceptor protein]-L-lysine = [E2 ubiquitin-conjugating enzyme]-L-cysteine + [acceptor protein]-N(6)-ubiquitinyl-L-lysine.</text>
        <dbReference type="EC" id="2.3.2.31"/>
    </reaction>
</comment>
<dbReference type="Pfam" id="PF26000">
    <property type="entry name" value="UBA_ARIH2_N"/>
    <property type="match status" value="1"/>
</dbReference>
<proteinExistence type="inferred from homology"/>
<keyword evidence="7" id="KW-0479">Metal-binding</keyword>
<keyword evidence="9 13" id="KW-0863">Zinc-finger</keyword>
<evidence type="ECO:0000256" key="7">
    <source>
        <dbReference type="ARBA" id="ARBA00022723"/>
    </source>
</evidence>
<feature type="region of interest" description="Disordered" evidence="14">
    <location>
        <begin position="1"/>
        <end position="37"/>
    </location>
</feature>
<keyword evidence="10" id="KW-0833">Ubl conjugation pathway</keyword>
<keyword evidence="6" id="KW-0808">Transferase</keyword>
<dbReference type="Pfam" id="PF22605">
    <property type="entry name" value="IBR_2"/>
    <property type="match status" value="1"/>
</dbReference>
<evidence type="ECO:0000256" key="1">
    <source>
        <dbReference type="ARBA" id="ARBA00001798"/>
    </source>
</evidence>
<dbReference type="SUPFAM" id="SSF57850">
    <property type="entry name" value="RING/U-box"/>
    <property type="match status" value="3"/>
</dbReference>
<evidence type="ECO:0000256" key="8">
    <source>
        <dbReference type="ARBA" id="ARBA00022737"/>
    </source>
</evidence>
<feature type="domain" description="RING-type" evidence="15">
    <location>
        <begin position="137"/>
        <end position="188"/>
    </location>
</feature>
<comment type="subcellular location">
    <subcellularLocation>
        <location evidence="2">Nucleus</location>
    </subcellularLocation>
</comment>
<evidence type="ECO:0000313" key="17">
    <source>
        <dbReference type="Ensembl" id="ENSORLP00020032942.1"/>
    </source>
</evidence>
<evidence type="ECO:0000256" key="9">
    <source>
        <dbReference type="ARBA" id="ARBA00022771"/>
    </source>
</evidence>
<organism evidence="17 18">
    <name type="scientific">Oryzias latipes</name>
    <name type="common">Japanese rice fish</name>
    <name type="synonym">Japanese killifish</name>
    <dbReference type="NCBI Taxonomy" id="8090"/>
    <lineage>
        <taxon>Eukaryota</taxon>
        <taxon>Metazoa</taxon>
        <taxon>Chordata</taxon>
        <taxon>Craniata</taxon>
        <taxon>Vertebrata</taxon>
        <taxon>Euteleostomi</taxon>
        <taxon>Actinopterygii</taxon>
        <taxon>Neopterygii</taxon>
        <taxon>Teleostei</taxon>
        <taxon>Neoteleostei</taxon>
        <taxon>Acanthomorphata</taxon>
        <taxon>Ovalentaria</taxon>
        <taxon>Atherinomorphae</taxon>
        <taxon>Beloniformes</taxon>
        <taxon>Adrianichthyidae</taxon>
        <taxon>Oryziinae</taxon>
        <taxon>Oryzias</taxon>
    </lineage>
</organism>
<dbReference type="Gene3D" id="1.20.120.1750">
    <property type="match status" value="1"/>
</dbReference>
<dbReference type="GO" id="GO:0061630">
    <property type="term" value="F:ubiquitin protein ligase activity"/>
    <property type="evidence" value="ECO:0007669"/>
    <property type="project" value="UniProtKB-EC"/>
</dbReference>
<evidence type="ECO:0000256" key="10">
    <source>
        <dbReference type="ARBA" id="ARBA00022786"/>
    </source>
</evidence>
<dbReference type="InterPro" id="IPR047555">
    <property type="entry name" value="BRcat_RBR_TRIAD1"/>
</dbReference>
<dbReference type="Proteomes" id="UP000265180">
    <property type="component" value="Chromosome 7"/>
</dbReference>
<dbReference type="InterPro" id="IPR031127">
    <property type="entry name" value="E3_UB_ligase_RBR"/>
</dbReference>
<dbReference type="PANTHER" id="PTHR11685">
    <property type="entry name" value="RBR FAMILY RING FINGER AND IBR DOMAIN-CONTAINING"/>
    <property type="match status" value="1"/>
</dbReference>
<keyword evidence="8" id="KW-0677">Repeat</keyword>
<keyword evidence="11" id="KW-0862">Zinc</keyword>
<dbReference type="Gene3D" id="3.30.40.10">
    <property type="entry name" value="Zinc/RING finger domain, C3HC4 (zinc finger)"/>
    <property type="match status" value="1"/>
</dbReference>
<evidence type="ECO:0000256" key="6">
    <source>
        <dbReference type="ARBA" id="ARBA00022679"/>
    </source>
</evidence>
<reference key="1">
    <citation type="journal article" date="2007" name="Nature">
        <title>The medaka draft genome and insights into vertebrate genome evolution.</title>
        <authorList>
            <person name="Kasahara M."/>
            <person name="Naruse K."/>
            <person name="Sasaki S."/>
            <person name="Nakatani Y."/>
            <person name="Qu W."/>
            <person name="Ahsan B."/>
            <person name="Yamada T."/>
            <person name="Nagayasu Y."/>
            <person name="Doi K."/>
            <person name="Kasai Y."/>
            <person name="Jindo T."/>
            <person name="Kobayashi D."/>
            <person name="Shimada A."/>
            <person name="Toyoda A."/>
            <person name="Kuroki Y."/>
            <person name="Fujiyama A."/>
            <person name="Sasaki T."/>
            <person name="Shimizu A."/>
            <person name="Asakawa S."/>
            <person name="Shimizu N."/>
            <person name="Hashimoto S."/>
            <person name="Yang J."/>
            <person name="Lee Y."/>
            <person name="Matsushima K."/>
            <person name="Sugano S."/>
            <person name="Sakaizumi M."/>
            <person name="Narita T."/>
            <person name="Ohishi K."/>
            <person name="Haga S."/>
            <person name="Ohta F."/>
            <person name="Nomoto H."/>
            <person name="Nogata K."/>
            <person name="Morishita T."/>
            <person name="Endo T."/>
            <person name="Shin-I T."/>
            <person name="Takeda H."/>
            <person name="Morishita S."/>
            <person name="Kohara Y."/>
        </authorList>
    </citation>
    <scope>NUCLEOTIDE SEQUENCE [LARGE SCALE GENOMIC DNA]</scope>
    <source>
        <strain>Hd-rR</strain>
    </source>
</reference>
<dbReference type="CDD" id="cd20344">
    <property type="entry name" value="BRcat_RBR_TRIAD1"/>
    <property type="match status" value="1"/>
</dbReference>
<dbReference type="Gene3D" id="2.20.25.20">
    <property type="match status" value="1"/>
</dbReference>
<reference evidence="17" key="4">
    <citation type="submission" date="2025-09" db="UniProtKB">
        <authorList>
            <consortium name="Ensembl"/>
        </authorList>
    </citation>
    <scope>IDENTIFICATION</scope>
    <source>
        <strain evidence="17">HNI</strain>
    </source>
</reference>
<keyword evidence="12" id="KW-0539">Nucleus</keyword>
<dbReference type="PROSITE" id="PS50089">
    <property type="entry name" value="ZF_RING_2"/>
    <property type="match status" value="1"/>
</dbReference>
<dbReference type="InterPro" id="IPR054694">
    <property type="entry name" value="Parkin-like_IBR"/>
</dbReference>
<dbReference type="InterPro" id="IPR045840">
    <property type="entry name" value="Ariadne"/>
</dbReference>
<dbReference type="InterPro" id="IPR044066">
    <property type="entry name" value="TRIAD_supradom"/>
</dbReference>
<evidence type="ECO:0000259" key="16">
    <source>
        <dbReference type="PROSITE" id="PS51873"/>
    </source>
</evidence>
<dbReference type="PROSITE" id="PS51873">
    <property type="entry name" value="TRIAD"/>
    <property type="match status" value="1"/>
</dbReference>
<dbReference type="InterPro" id="IPR013083">
    <property type="entry name" value="Znf_RING/FYVE/PHD"/>
</dbReference>
<dbReference type="Pfam" id="PF19422">
    <property type="entry name" value="Ariadne"/>
    <property type="match status" value="1"/>
</dbReference>
<evidence type="ECO:0000259" key="15">
    <source>
        <dbReference type="PROSITE" id="PS50089"/>
    </source>
</evidence>
<dbReference type="EC" id="2.3.2.31" evidence="5"/>
<dbReference type="InterPro" id="IPR047556">
    <property type="entry name" value="Rcat_RBR_TRIAD1"/>
</dbReference>
<feature type="domain" description="RING-type" evidence="16">
    <location>
        <begin position="133"/>
        <end position="331"/>
    </location>
</feature>
<dbReference type="CDD" id="cd20360">
    <property type="entry name" value="Rcat_RBR_TRIAD1"/>
    <property type="match status" value="1"/>
</dbReference>
<dbReference type="InterPro" id="IPR002867">
    <property type="entry name" value="IBR_dom"/>
</dbReference>
<reference evidence="17" key="3">
    <citation type="submission" date="2025-08" db="UniProtKB">
        <authorList>
            <consortium name="Ensembl"/>
        </authorList>
    </citation>
    <scope>IDENTIFICATION</scope>
    <source>
        <strain evidence="17">HNI</strain>
    </source>
</reference>